<dbReference type="InterPro" id="IPR052394">
    <property type="entry name" value="LRR-containing"/>
</dbReference>
<accession>A0ABM0MN98</accession>
<dbReference type="SUPFAM" id="SSF47473">
    <property type="entry name" value="EF-hand"/>
    <property type="match status" value="1"/>
</dbReference>
<gene>
    <name evidence="4" type="primary">LOC100371280</name>
</gene>
<name>A0ABM0MN98_SACKO</name>
<dbReference type="SMART" id="SM00368">
    <property type="entry name" value="LRR_RI"/>
    <property type="match status" value="3"/>
</dbReference>
<keyword evidence="1" id="KW-0106">Calcium</keyword>
<dbReference type="PANTHER" id="PTHR24114:SF50">
    <property type="entry name" value="RNI-LIKE PROTEIN"/>
    <property type="match status" value="1"/>
</dbReference>
<dbReference type="SUPFAM" id="SSF52047">
    <property type="entry name" value="RNI-like"/>
    <property type="match status" value="1"/>
</dbReference>
<protein>
    <submittedName>
        <fullName evidence="4">Uncharacterized protein C14orf166B homolog</fullName>
    </submittedName>
</protein>
<keyword evidence="3" id="KW-1185">Reference proteome</keyword>
<dbReference type="InterPro" id="IPR011992">
    <property type="entry name" value="EF-hand-dom_pair"/>
</dbReference>
<evidence type="ECO:0000313" key="4">
    <source>
        <dbReference type="RefSeq" id="XP_006821489.1"/>
    </source>
</evidence>
<dbReference type="GeneID" id="100371280"/>
<proteinExistence type="predicted"/>
<dbReference type="Pfam" id="PF13516">
    <property type="entry name" value="LRR_6"/>
    <property type="match status" value="3"/>
</dbReference>
<evidence type="ECO:0000256" key="1">
    <source>
        <dbReference type="ARBA" id="ARBA00022837"/>
    </source>
</evidence>
<dbReference type="Pfam" id="PF13499">
    <property type="entry name" value="EF-hand_7"/>
    <property type="match status" value="1"/>
</dbReference>
<feature type="domain" description="EF-hand" evidence="2">
    <location>
        <begin position="191"/>
        <end position="226"/>
    </location>
</feature>
<dbReference type="PANTHER" id="PTHR24114">
    <property type="entry name" value="LEUCINE RICH REPEAT FAMILY PROTEIN"/>
    <property type="match status" value="1"/>
</dbReference>
<dbReference type="InterPro" id="IPR002048">
    <property type="entry name" value="EF_hand_dom"/>
</dbReference>
<reference evidence="4" key="1">
    <citation type="submission" date="2025-08" db="UniProtKB">
        <authorList>
            <consortium name="RefSeq"/>
        </authorList>
    </citation>
    <scope>IDENTIFICATION</scope>
    <source>
        <tissue evidence="4">Testes</tissue>
    </source>
</reference>
<dbReference type="InterPro" id="IPR001611">
    <property type="entry name" value="Leu-rich_rpt"/>
</dbReference>
<dbReference type="InterPro" id="IPR018247">
    <property type="entry name" value="EF_Hand_1_Ca_BS"/>
</dbReference>
<organism evidence="3 4">
    <name type="scientific">Saccoglossus kowalevskii</name>
    <name type="common">Acorn worm</name>
    <dbReference type="NCBI Taxonomy" id="10224"/>
    <lineage>
        <taxon>Eukaryota</taxon>
        <taxon>Metazoa</taxon>
        <taxon>Hemichordata</taxon>
        <taxon>Enteropneusta</taxon>
        <taxon>Harrimaniidae</taxon>
        <taxon>Saccoglossus</taxon>
    </lineage>
</organism>
<dbReference type="Gene3D" id="1.10.238.10">
    <property type="entry name" value="EF-hand"/>
    <property type="match status" value="1"/>
</dbReference>
<evidence type="ECO:0000259" key="2">
    <source>
        <dbReference type="PROSITE" id="PS50222"/>
    </source>
</evidence>
<dbReference type="CDD" id="cd00051">
    <property type="entry name" value="EFh"/>
    <property type="match status" value="1"/>
</dbReference>
<dbReference type="PROSITE" id="PS00018">
    <property type="entry name" value="EF_HAND_1"/>
    <property type="match status" value="1"/>
</dbReference>
<dbReference type="Proteomes" id="UP000694865">
    <property type="component" value="Unplaced"/>
</dbReference>
<dbReference type="InterPro" id="IPR032675">
    <property type="entry name" value="LRR_dom_sf"/>
</dbReference>
<dbReference type="Gene3D" id="3.80.10.10">
    <property type="entry name" value="Ribonuclease Inhibitor"/>
    <property type="match status" value="1"/>
</dbReference>
<dbReference type="SMART" id="SM00054">
    <property type="entry name" value="EFh"/>
    <property type="match status" value="2"/>
</dbReference>
<dbReference type="RefSeq" id="XP_006821489.1">
    <property type="nucleotide sequence ID" value="XM_006821426.1"/>
</dbReference>
<sequence length="285" mass="32005">MAENNSIRILDLSWNGFANEGALAMGQALKVNKQLIDLDLTNNRITNDGALAIAKGLESNDTLKVLKIGKNPISAAGAMAILMAISKNPQSALTDIRLTDIIITEEFEEMLKAIQKTRSDLRIEHGGTARHHGTNGAEIEKKSDPLQKLLDYVQKNNLRLLDLFQRFDKDKSMSVSREEFTKGIQSSNIPLKDSEINAIITMLDEDGDGEVDYGELVKGNKEILRKARERRNAKKKKEEFEERRVVEILASGVTEEERVKQVDAAWVDKEIREEMVDTGVETMRK</sequence>
<evidence type="ECO:0000313" key="3">
    <source>
        <dbReference type="Proteomes" id="UP000694865"/>
    </source>
</evidence>
<dbReference type="PROSITE" id="PS50222">
    <property type="entry name" value="EF_HAND_2"/>
    <property type="match status" value="2"/>
</dbReference>
<feature type="domain" description="EF-hand" evidence="2">
    <location>
        <begin position="155"/>
        <end position="190"/>
    </location>
</feature>